<dbReference type="GO" id="GO:0003677">
    <property type="term" value="F:DNA binding"/>
    <property type="evidence" value="ECO:0007669"/>
    <property type="project" value="InterPro"/>
</dbReference>
<accession>A0A1Q8QLZ3</accession>
<dbReference type="SUPFAM" id="SSF53098">
    <property type="entry name" value="Ribonuclease H-like"/>
    <property type="match status" value="1"/>
</dbReference>
<dbReference type="EMBL" id="MLBF01000044">
    <property type="protein sequence ID" value="OLN28351.1"/>
    <property type="molecule type" value="Genomic_DNA"/>
</dbReference>
<protein>
    <recommendedName>
        <fullName evidence="1">Transposase IS4-like domain-containing protein</fullName>
    </recommendedName>
</protein>
<proteinExistence type="predicted"/>
<dbReference type="InterPro" id="IPR012337">
    <property type="entry name" value="RNaseH-like_sf"/>
</dbReference>
<gene>
    <name evidence="2" type="ORF">DSOL_4126</name>
</gene>
<dbReference type="Pfam" id="PF01609">
    <property type="entry name" value="DDE_Tnp_1"/>
    <property type="match status" value="1"/>
</dbReference>
<reference evidence="2 3" key="1">
    <citation type="submission" date="2016-09" db="EMBL/GenBank/DDBJ databases">
        <title>Complete genome of Desulfosporosinus sp. OL.</title>
        <authorList>
            <person name="Mardanov A."/>
            <person name="Beletsky A."/>
            <person name="Panova A."/>
            <person name="Karnachuk O."/>
            <person name="Ravin N."/>
        </authorList>
    </citation>
    <scope>NUCLEOTIDE SEQUENCE [LARGE SCALE GENOMIC DNA]</scope>
    <source>
        <strain evidence="2 3">OL</strain>
    </source>
</reference>
<dbReference type="InterPro" id="IPR002559">
    <property type="entry name" value="Transposase_11"/>
</dbReference>
<comment type="caution">
    <text evidence="2">The sequence shown here is derived from an EMBL/GenBank/DDBJ whole genome shotgun (WGS) entry which is preliminary data.</text>
</comment>
<name>A0A1Q8QLZ3_9FIRM</name>
<dbReference type="AlphaFoldDB" id="A0A1Q8QLZ3"/>
<dbReference type="STRING" id="1888891.DSOL_4126"/>
<organism evidence="2 3">
    <name type="scientific">Desulfosporosinus metallidurans</name>
    <dbReference type="NCBI Taxonomy" id="1888891"/>
    <lineage>
        <taxon>Bacteria</taxon>
        <taxon>Bacillati</taxon>
        <taxon>Bacillota</taxon>
        <taxon>Clostridia</taxon>
        <taxon>Eubacteriales</taxon>
        <taxon>Desulfitobacteriaceae</taxon>
        <taxon>Desulfosporosinus</taxon>
    </lineage>
</organism>
<dbReference type="GO" id="GO:0006313">
    <property type="term" value="P:DNA transposition"/>
    <property type="evidence" value="ECO:0007669"/>
    <property type="project" value="InterPro"/>
</dbReference>
<evidence type="ECO:0000259" key="1">
    <source>
        <dbReference type="Pfam" id="PF01609"/>
    </source>
</evidence>
<sequence length="221" mass="26135">MYLLTAGSYSSHEFIQTVRGLGKKPMHLICGVRQDARKYLYNGDSLNASQLKTVLKNEGNEKRCRKRNIRYFEVLVDYEGIGQVKLFFCRFPYQKKWRLFLSTDTTLSLLSMMEIYSIRWTIEVFFKETKQHLKLGTCQSRDFDAQIAHITTCYLLFILLAYFRRVNAYDSLDGLFIEIKDELIEKNVAERLWELFDDLLQVVITSIVDILEFRNSVEYEI</sequence>
<dbReference type="Proteomes" id="UP000186102">
    <property type="component" value="Unassembled WGS sequence"/>
</dbReference>
<evidence type="ECO:0000313" key="2">
    <source>
        <dbReference type="EMBL" id="OLN28351.1"/>
    </source>
</evidence>
<evidence type="ECO:0000313" key="3">
    <source>
        <dbReference type="Proteomes" id="UP000186102"/>
    </source>
</evidence>
<keyword evidence="3" id="KW-1185">Reference proteome</keyword>
<feature type="domain" description="Transposase IS4-like" evidence="1">
    <location>
        <begin position="9"/>
        <end position="156"/>
    </location>
</feature>
<dbReference type="GO" id="GO:0004803">
    <property type="term" value="F:transposase activity"/>
    <property type="evidence" value="ECO:0007669"/>
    <property type="project" value="InterPro"/>
</dbReference>